<reference evidence="2" key="1">
    <citation type="submission" date="2020-11" db="EMBL/GenBank/DDBJ databases">
        <title>Halonatronomonas betainensis gen. nov., sp. nov. a novel haloalkaliphilic representative of the family Halanaerobiacae capable of betaine degradation.</title>
        <authorList>
            <person name="Boltyanskaya Y."/>
            <person name="Kevbrin V."/>
            <person name="Detkova E."/>
            <person name="Grouzdev D.S."/>
            <person name="Koziaeva V."/>
            <person name="Zhilina T."/>
        </authorList>
    </citation>
    <scope>NUCLEOTIDE SEQUENCE</scope>
    <source>
        <strain evidence="2">Z-7014</strain>
    </source>
</reference>
<dbReference type="GO" id="GO:0070819">
    <property type="term" value="F:menaquinone-dependent protoporphyrinogen oxidase activity"/>
    <property type="evidence" value="ECO:0007669"/>
    <property type="project" value="TreeGrafter"/>
</dbReference>
<sequence>MESTIIIYKSKTGFTKRYAEWITEQIDCQAIPFDQIENIDLSKYNIIIYGAGLHAGQIQGLSKFKKIVMNLESKNIIVFATGASPYIEEIYTKIKTDNFTSDELKSIEFFYFQSGMNYEKMGIIDKTIMKTYSKVLEIKSHKSDIETGTSQAISSSYDSSSQESIKPFIEYLKQL</sequence>
<proteinExistence type="predicted"/>
<evidence type="ECO:0000313" key="3">
    <source>
        <dbReference type="Proteomes" id="UP000621436"/>
    </source>
</evidence>
<dbReference type="InterPro" id="IPR052200">
    <property type="entry name" value="Protoporphyrinogen_IX_DH"/>
</dbReference>
<dbReference type="GO" id="GO:0009055">
    <property type="term" value="F:electron transfer activity"/>
    <property type="evidence" value="ECO:0007669"/>
    <property type="project" value="InterPro"/>
</dbReference>
<protein>
    <recommendedName>
        <fullName evidence="1">Flavodoxin domain-containing protein</fullName>
    </recommendedName>
</protein>
<dbReference type="GO" id="GO:0006783">
    <property type="term" value="P:heme biosynthetic process"/>
    <property type="evidence" value="ECO:0007669"/>
    <property type="project" value="TreeGrafter"/>
</dbReference>
<dbReference type="RefSeq" id="WP_270452932.1">
    <property type="nucleotide sequence ID" value="NZ_JADPIE010000002.1"/>
</dbReference>
<organism evidence="2 3">
    <name type="scientific">Halonatronomonas betaini</name>
    <dbReference type="NCBI Taxonomy" id="2778430"/>
    <lineage>
        <taxon>Bacteria</taxon>
        <taxon>Bacillati</taxon>
        <taxon>Bacillota</taxon>
        <taxon>Clostridia</taxon>
        <taxon>Halanaerobiales</taxon>
        <taxon>Halarsenatibacteraceae</taxon>
        <taxon>Halonatronomonas</taxon>
    </lineage>
</organism>
<evidence type="ECO:0000259" key="1">
    <source>
        <dbReference type="Pfam" id="PF12724"/>
    </source>
</evidence>
<dbReference type="PROSITE" id="PS00201">
    <property type="entry name" value="FLAVODOXIN"/>
    <property type="match status" value="1"/>
</dbReference>
<comment type="caution">
    <text evidence="2">The sequence shown here is derived from an EMBL/GenBank/DDBJ whole genome shotgun (WGS) entry which is preliminary data.</text>
</comment>
<accession>A0A931AT57</accession>
<name>A0A931AT57_9FIRM</name>
<dbReference type="Pfam" id="PF12724">
    <property type="entry name" value="Flavodoxin_5"/>
    <property type="match status" value="1"/>
</dbReference>
<dbReference type="InterPro" id="IPR026816">
    <property type="entry name" value="Flavodoxin_dom"/>
</dbReference>
<dbReference type="GO" id="GO:0010181">
    <property type="term" value="F:FMN binding"/>
    <property type="evidence" value="ECO:0007669"/>
    <property type="project" value="InterPro"/>
</dbReference>
<gene>
    <name evidence="2" type="ORF">I0Q91_03580</name>
</gene>
<evidence type="ECO:0000313" key="2">
    <source>
        <dbReference type="EMBL" id="MBF8436149.1"/>
    </source>
</evidence>
<dbReference type="AlphaFoldDB" id="A0A931AT57"/>
<dbReference type="PANTHER" id="PTHR38030:SF2">
    <property type="entry name" value="PROTOPORPHYRINOGEN IX DEHYDROGENASE [QUINONE]"/>
    <property type="match status" value="1"/>
</dbReference>
<keyword evidence="3" id="KW-1185">Reference proteome</keyword>
<dbReference type="InterPro" id="IPR029039">
    <property type="entry name" value="Flavoprotein-like_sf"/>
</dbReference>
<dbReference type="Proteomes" id="UP000621436">
    <property type="component" value="Unassembled WGS sequence"/>
</dbReference>
<dbReference type="PANTHER" id="PTHR38030">
    <property type="entry name" value="PROTOPORPHYRINOGEN IX DEHYDROGENASE [MENAQUINONE]"/>
    <property type="match status" value="1"/>
</dbReference>
<dbReference type="EMBL" id="JADPIE010000002">
    <property type="protein sequence ID" value="MBF8436149.1"/>
    <property type="molecule type" value="Genomic_DNA"/>
</dbReference>
<feature type="domain" description="Flavodoxin" evidence="1">
    <location>
        <begin position="5"/>
        <end position="137"/>
    </location>
</feature>
<dbReference type="Gene3D" id="3.40.50.360">
    <property type="match status" value="1"/>
</dbReference>
<dbReference type="InterPro" id="IPR001226">
    <property type="entry name" value="Flavodoxin_CS"/>
</dbReference>
<dbReference type="SUPFAM" id="SSF52218">
    <property type="entry name" value="Flavoproteins"/>
    <property type="match status" value="1"/>
</dbReference>